<gene>
    <name evidence="2" type="ORF">PPRIM_AZ9-3.1.T0140310</name>
</gene>
<feature type="transmembrane region" description="Helical" evidence="1">
    <location>
        <begin position="25"/>
        <end position="43"/>
    </location>
</feature>
<keyword evidence="1" id="KW-0812">Transmembrane</keyword>
<dbReference type="EMBL" id="CAJJDM010000011">
    <property type="protein sequence ID" value="CAD8050078.1"/>
    <property type="molecule type" value="Genomic_DNA"/>
</dbReference>
<proteinExistence type="predicted"/>
<reference evidence="2" key="1">
    <citation type="submission" date="2021-01" db="EMBL/GenBank/DDBJ databases">
        <authorList>
            <consortium name="Genoscope - CEA"/>
            <person name="William W."/>
        </authorList>
    </citation>
    <scope>NUCLEOTIDE SEQUENCE</scope>
</reference>
<sequence length="200" mass="23634">MYIQLYAIPGQIILGMFAQFTYELGLLYFSCIMAIIFSLYACMYNNSNQLFPKCLWMIIPFQVVLTILKFDMVSVGIIPYLILTDLIDSDIIKRLPKKPIPPPRRSYNAQIDNHHSIQIQNVIKQNAQSLKKYEYFHIGCITLCYIAIPKYNCTRMLTIKRHYIIVKYSILKILLQIRIQFNFFQNSHLINQIYIMFNNI</sequence>
<keyword evidence="1" id="KW-0472">Membrane</keyword>
<organism evidence="2 3">
    <name type="scientific">Paramecium primaurelia</name>
    <dbReference type="NCBI Taxonomy" id="5886"/>
    <lineage>
        <taxon>Eukaryota</taxon>
        <taxon>Sar</taxon>
        <taxon>Alveolata</taxon>
        <taxon>Ciliophora</taxon>
        <taxon>Intramacronucleata</taxon>
        <taxon>Oligohymenophorea</taxon>
        <taxon>Peniculida</taxon>
        <taxon>Parameciidae</taxon>
        <taxon>Paramecium</taxon>
    </lineage>
</organism>
<evidence type="ECO:0000313" key="3">
    <source>
        <dbReference type="Proteomes" id="UP000688137"/>
    </source>
</evidence>
<evidence type="ECO:0008006" key="4">
    <source>
        <dbReference type="Google" id="ProtNLM"/>
    </source>
</evidence>
<evidence type="ECO:0000313" key="2">
    <source>
        <dbReference type="EMBL" id="CAD8050078.1"/>
    </source>
</evidence>
<keyword evidence="3" id="KW-1185">Reference proteome</keyword>
<protein>
    <recommendedName>
        <fullName evidence="4">Transmembrane protein</fullName>
    </recommendedName>
</protein>
<accession>A0A8S1K3Y6</accession>
<keyword evidence="1" id="KW-1133">Transmembrane helix</keyword>
<dbReference type="AlphaFoldDB" id="A0A8S1K3Y6"/>
<name>A0A8S1K3Y6_PARPR</name>
<evidence type="ECO:0000256" key="1">
    <source>
        <dbReference type="SAM" id="Phobius"/>
    </source>
</evidence>
<comment type="caution">
    <text evidence="2">The sequence shown here is derived from an EMBL/GenBank/DDBJ whole genome shotgun (WGS) entry which is preliminary data.</text>
</comment>
<feature type="transmembrane region" description="Helical" evidence="1">
    <location>
        <begin position="55"/>
        <end position="82"/>
    </location>
</feature>
<dbReference type="Proteomes" id="UP000688137">
    <property type="component" value="Unassembled WGS sequence"/>
</dbReference>